<dbReference type="Proteomes" id="UP000008064">
    <property type="component" value="Unassembled WGS sequence"/>
</dbReference>
<dbReference type="KEGG" id="sla:SERLADRAFT_435924"/>
<feature type="compositionally biased region" description="Basic and acidic residues" evidence="1">
    <location>
        <begin position="109"/>
        <end position="120"/>
    </location>
</feature>
<reference evidence="3" key="1">
    <citation type="submission" date="2011-04" db="EMBL/GenBank/DDBJ databases">
        <title>Evolution of plant cell wall degrading machinery underlies the functional diversity of forest fungi.</title>
        <authorList>
            <consortium name="US DOE Joint Genome Institute (JGI-PGF)"/>
            <person name="Eastwood D.C."/>
            <person name="Floudas D."/>
            <person name="Binder M."/>
            <person name="Majcherczyk A."/>
            <person name="Schneider P."/>
            <person name="Aerts A."/>
            <person name="Asiegbu F.O."/>
            <person name="Baker S.E."/>
            <person name="Barry K."/>
            <person name="Bendiksby M."/>
            <person name="Blumentritt M."/>
            <person name="Coutinho P.M."/>
            <person name="Cullen D."/>
            <person name="Cullen D."/>
            <person name="Gathman A."/>
            <person name="Goodell B."/>
            <person name="Henrissat B."/>
            <person name="Ihrmark K."/>
            <person name="Kauserud H."/>
            <person name="Kohler A."/>
            <person name="LaButti K."/>
            <person name="Lapidus A."/>
            <person name="Lavin J.L."/>
            <person name="Lee Y.-H."/>
            <person name="Lindquist E."/>
            <person name="Lilly W."/>
            <person name="Lucas S."/>
            <person name="Morin E."/>
            <person name="Murat C."/>
            <person name="Oguiza J.A."/>
            <person name="Park J."/>
            <person name="Pisabarro A.G."/>
            <person name="Riley R."/>
            <person name="Rosling A."/>
            <person name="Salamov A."/>
            <person name="Schmidt O."/>
            <person name="Schmutz J."/>
            <person name="Skrede I."/>
            <person name="Stenlid J."/>
            <person name="Wiebenga A."/>
            <person name="Xie X."/>
            <person name="Kues U."/>
            <person name="Hibbett D.S."/>
            <person name="Hoffmeister D."/>
            <person name="Hogberg N."/>
            <person name="Martin F."/>
            <person name="Grigoriev I.V."/>
            <person name="Watkinson S.C."/>
        </authorList>
    </citation>
    <scope>NUCLEOTIDE SEQUENCE</scope>
    <source>
        <strain evidence="3">S7.9</strain>
    </source>
</reference>
<gene>
    <name evidence="3" type="ORF">SERLADRAFT_435924</name>
</gene>
<feature type="region of interest" description="Disordered" evidence="1">
    <location>
        <begin position="104"/>
        <end position="139"/>
    </location>
</feature>
<dbReference type="GeneID" id="18814610"/>
<feature type="chain" id="PRO_5003381680" evidence="2">
    <location>
        <begin position="26"/>
        <end position="139"/>
    </location>
</feature>
<evidence type="ECO:0000313" key="3">
    <source>
        <dbReference type="EMBL" id="EGO26076.1"/>
    </source>
</evidence>
<dbReference type="EMBL" id="GL945432">
    <property type="protein sequence ID" value="EGO26076.1"/>
    <property type="molecule type" value="Genomic_DNA"/>
</dbReference>
<protein>
    <submittedName>
        <fullName evidence="3">Uncharacterized protein</fullName>
    </submittedName>
</protein>
<name>F8NQE6_SERL9</name>
<sequence>MTPPIVTHILTSVLVLLQSIATALATPAFEVAGPVTEVVGAVLVLANELVGGGEGKLAELVVVMENVPFGEPLIKELAPLSDVIELPDADVEPDASVDVAAGAPLSQCESKKGQNHENKGKPGKYQPDWNYGVERKTPR</sequence>
<feature type="signal peptide" evidence="2">
    <location>
        <begin position="1"/>
        <end position="25"/>
    </location>
</feature>
<dbReference type="RefSeq" id="XP_007316249.1">
    <property type="nucleotide sequence ID" value="XM_007316187.1"/>
</dbReference>
<dbReference type="AlphaFoldDB" id="F8NQE6"/>
<evidence type="ECO:0000256" key="1">
    <source>
        <dbReference type="SAM" id="MobiDB-lite"/>
    </source>
</evidence>
<evidence type="ECO:0000256" key="2">
    <source>
        <dbReference type="SAM" id="SignalP"/>
    </source>
</evidence>
<dbReference type="HOGENOM" id="CLU_1846323_0_0_1"/>
<proteinExistence type="predicted"/>
<keyword evidence="2" id="KW-0732">Signal</keyword>
<accession>F8NQE6</accession>
<organism>
    <name type="scientific">Serpula lacrymans var. lacrymans (strain S7.9)</name>
    <name type="common">Dry rot fungus</name>
    <dbReference type="NCBI Taxonomy" id="578457"/>
    <lineage>
        <taxon>Eukaryota</taxon>
        <taxon>Fungi</taxon>
        <taxon>Dikarya</taxon>
        <taxon>Basidiomycota</taxon>
        <taxon>Agaricomycotina</taxon>
        <taxon>Agaricomycetes</taxon>
        <taxon>Agaricomycetidae</taxon>
        <taxon>Boletales</taxon>
        <taxon>Coniophorineae</taxon>
        <taxon>Serpulaceae</taxon>
        <taxon>Serpula</taxon>
    </lineage>
</organism>